<reference evidence="1" key="1">
    <citation type="journal article" date="2021" name="Proc. Natl. Acad. Sci. U.S.A.">
        <title>A Catalog of Tens of Thousands of Viruses from Human Metagenomes Reveals Hidden Associations with Chronic Diseases.</title>
        <authorList>
            <person name="Tisza M.J."/>
            <person name="Buck C.B."/>
        </authorList>
    </citation>
    <scope>NUCLEOTIDE SEQUENCE</scope>
    <source>
        <strain evidence="1">CtqSm5</strain>
    </source>
</reference>
<name>A0A8S5SP49_9CAUD</name>
<protein>
    <submittedName>
        <fullName evidence="1">Uncharacterized protein</fullName>
    </submittedName>
</protein>
<dbReference type="EMBL" id="BK032642">
    <property type="protein sequence ID" value="DAF52777.1"/>
    <property type="molecule type" value="Genomic_DNA"/>
</dbReference>
<sequence length="144" mass="16595">MEGVWSVFLRLMKDYEALTMTEEEAYEIFQDNLQIALSSVQLKGCLEDVEIGISQMFNRRLTGVENLILGYATVIAWLNPYVYSSELLMAQLSSTDFTQFSGANRLTTYIKLHNEAETRLNQAILDYDTRMEYASLRKEVNKRG</sequence>
<proteinExistence type="predicted"/>
<accession>A0A8S5SP49</accession>
<organism evidence="1">
    <name type="scientific">Siphoviridae sp. ctqSm5</name>
    <dbReference type="NCBI Taxonomy" id="2827949"/>
    <lineage>
        <taxon>Viruses</taxon>
        <taxon>Duplodnaviria</taxon>
        <taxon>Heunggongvirae</taxon>
        <taxon>Uroviricota</taxon>
        <taxon>Caudoviricetes</taxon>
    </lineage>
</organism>
<evidence type="ECO:0000313" key="1">
    <source>
        <dbReference type="EMBL" id="DAF52777.1"/>
    </source>
</evidence>